<protein>
    <submittedName>
        <fullName evidence="1">Uncharacterized protein</fullName>
    </submittedName>
</protein>
<name>M1CP92_SOLTU</name>
<dbReference type="Proteomes" id="UP000011115">
    <property type="component" value="Unassembled WGS sequence"/>
</dbReference>
<dbReference type="PaxDb" id="4113-PGSC0003DMT400071759"/>
<proteinExistence type="predicted"/>
<reference evidence="2" key="1">
    <citation type="journal article" date="2011" name="Nature">
        <title>Genome sequence and analysis of the tuber crop potato.</title>
        <authorList>
            <consortium name="The Potato Genome Sequencing Consortium"/>
        </authorList>
    </citation>
    <scope>NUCLEOTIDE SEQUENCE [LARGE SCALE GENOMIC DNA]</scope>
    <source>
        <strain evidence="2">cv. DM1-3 516 R44</strain>
    </source>
</reference>
<accession>M1CP92</accession>
<reference evidence="1" key="2">
    <citation type="submission" date="2015-06" db="UniProtKB">
        <authorList>
            <consortium name="EnsemblPlants"/>
        </authorList>
    </citation>
    <scope>IDENTIFICATION</scope>
    <source>
        <strain evidence="1">DM1-3 516 R44</strain>
    </source>
</reference>
<dbReference type="AlphaFoldDB" id="M1CP92"/>
<dbReference type="Gramene" id="PGSC0003DMT400071759">
    <property type="protein sequence ID" value="PGSC0003DMT400071759"/>
    <property type="gene ID" value="PGSC0003DMG402027913"/>
</dbReference>
<evidence type="ECO:0000313" key="1">
    <source>
        <dbReference type="EnsemblPlants" id="PGSC0003DMT400071759"/>
    </source>
</evidence>
<evidence type="ECO:0000313" key="2">
    <source>
        <dbReference type="Proteomes" id="UP000011115"/>
    </source>
</evidence>
<dbReference type="EnsemblPlants" id="PGSC0003DMT400084698">
    <property type="protein sequence ID" value="PGSC0003DMT400084698"/>
    <property type="gene ID" value="PGSC0003DMG400034288"/>
</dbReference>
<dbReference type="InParanoid" id="M1CP92"/>
<keyword evidence="2" id="KW-1185">Reference proteome</keyword>
<dbReference type="HOGENOM" id="CLU_3054109_0_0_1"/>
<dbReference type="Gramene" id="PGSC0003DMT400084698">
    <property type="protein sequence ID" value="PGSC0003DMT400084698"/>
    <property type="gene ID" value="PGSC0003DMG400034288"/>
</dbReference>
<sequence length="54" mass="6297">MDITYHKSYCNVNCPPERLSFGLTVADKLYSSTRSKGLCPWKCTQKSFHQWIVQ</sequence>
<organism evidence="1 2">
    <name type="scientific">Solanum tuberosum</name>
    <name type="common">Potato</name>
    <dbReference type="NCBI Taxonomy" id="4113"/>
    <lineage>
        <taxon>Eukaryota</taxon>
        <taxon>Viridiplantae</taxon>
        <taxon>Streptophyta</taxon>
        <taxon>Embryophyta</taxon>
        <taxon>Tracheophyta</taxon>
        <taxon>Spermatophyta</taxon>
        <taxon>Magnoliopsida</taxon>
        <taxon>eudicotyledons</taxon>
        <taxon>Gunneridae</taxon>
        <taxon>Pentapetalae</taxon>
        <taxon>asterids</taxon>
        <taxon>lamiids</taxon>
        <taxon>Solanales</taxon>
        <taxon>Solanaceae</taxon>
        <taxon>Solanoideae</taxon>
        <taxon>Solaneae</taxon>
        <taxon>Solanum</taxon>
    </lineage>
</organism>
<dbReference type="EnsemblPlants" id="PGSC0003DMT400071759">
    <property type="protein sequence ID" value="PGSC0003DMT400071759"/>
    <property type="gene ID" value="PGSC0003DMG402027913"/>
</dbReference>